<gene>
    <name evidence="3" type="ORF">AUJ30_00970</name>
</gene>
<dbReference type="GO" id="GO:0005829">
    <property type="term" value="C:cytosol"/>
    <property type="evidence" value="ECO:0007669"/>
    <property type="project" value="TreeGrafter"/>
</dbReference>
<evidence type="ECO:0000313" key="4">
    <source>
        <dbReference type="Proteomes" id="UP000182693"/>
    </source>
</evidence>
<dbReference type="NCBIfam" id="NF003843">
    <property type="entry name" value="PRK05422.1"/>
    <property type="match status" value="1"/>
</dbReference>
<organism evidence="3 4">
    <name type="scientific">Candidatus Wolfebacteria bacterium CG1_02_39_135</name>
    <dbReference type="NCBI Taxonomy" id="1805425"/>
    <lineage>
        <taxon>Bacteria</taxon>
        <taxon>Candidatus Wolfeibacteriota</taxon>
    </lineage>
</organism>
<dbReference type="CDD" id="cd09294">
    <property type="entry name" value="SmpB"/>
    <property type="match status" value="1"/>
</dbReference>
<dbReference type="EMBL" id="MNWX01000018">
    <property type="protein sequence ID" value="OIO65419.1"/>
    <property type="molecule type" value="Genomic_DNA"/>
</dbReference>
<dbReference type="GO" id="GO:0070930">
    <property type="term" value="P:trans-translation-dependent protein tagging"/>
    <property type="evidence" value="ECO:0007669"/>
    <property type="project" value="TreeGrafter"/>
</dbReference>
<comment type="caution">
    <text evidence="3">The sequence shown here is derived from an EMBL/GenBank/DDBJ whole genome shotgun (WGS) entry which is preliminary data.</text>
</comment>
<protein>
    <submittedName>
        <fullName evidence="3">SsrA-binding protein</fullName>
    </submittedName>
</protein>
<evidence type="ECO:0000256" key="1">
    <source>
        <dbReference type="ARBA" id="ARBA00022490"/>
    </source>
</evidence>
<dbReference type="PANTHER" id="PTHR30308:SF2">
    <property type="entry name" value="SSRA-BINDING PROTEIN"/>
    <property type="match status" value="1"/>
</dbReference>
<evidence type="ECO:0000313" key="3">
    <source>
        <dbReference type="EMBL" id="OIO65419.1"/>
    </source>
</evidence>
<dbReference type="SUPFAM" id="SSF74982">
    <property type="entry name" value="Small protein B (SmpB)"/>
    <property type="match status" value="1"/>
</dbReference>
<keyword evidence="1" id="KW-0963">Cytoplasm</keyword>
<dbReference type="InterPro" id="IPR020081">
    <property type="entry name" value="SsrA-bd_prot_CS"/>
</dbReference>
<name>A0A1J4XVN8_9BACT</name>
<dbReference type="PROSITE" id="PS01317">
    <property type="entry name" value="SSRP"/>
    <property type="match status" value="1"/>
</dbReference>
<dbReference type="STRING" id="1805425.AUJ30_00970"/>
<evidence type="ECO:0000256" key="2">
    <source>
        <dbReference type="ARBA" id="ARBA00022884"/>
    </source>
</evidence>
<keyword evidence="2" id="KW-0694">RNA-binding</keyword>
<dbReference type="PANTHER" id="PTHR30308">
    <property type="entry name" value="TMRNA-BINDING COMPONENT OF TRANS-TRANSLATION TAGGING COMPLEX"/>
    <property type="match status" value="1"/>
</dbReference>
<dbReference type="InterPro" id="IPR000037">
    <property type="entry name" value="SsrA-bd_prot"/>
</dbReference>
<dbReference type="NCBIfam" id="TIGR00086">
    <property type="entry name" value="smpB"/>
    <property type="match status" value="1"/>
</dbReference>
<dbReference type="HAMAP" id="MF_00023">
    <property type="entry name" value="SmpB"/>
    <property type="match status" value="1"/>
</dbReference>
<proteinExistence type="inferred from homology"/>
<dbReference type="Pfam" id="PF01668">
    <property type="entry name" value="SmpB"/>
    <property type="match status" value="1"/>
</dbReference>
<reference evidence="3 4" key="1">
    <citation type="journal article" date="2016" name="Environ. Microbiol.">
        <title>Genomic resolution of a cold subsurface aquifer community provides metabolic insights for novel microbes adapted to high CO concentrations.</title>
        <authorList>
            <person name="Probst A.J."/>
            <person name="Castelle C.J."/>
            <person name="Singh A."/>
            <person name="Brown C.T."/>
            <person name="Anantharaman K."/>
            <person name="Sharon I."/>
            <person name="Hug L.A."/>
            <person name="Burstein D."/>
            <person name="Emerson J.B."/>
            <person name="Thomas B.C."/>
            <person name="Banfield J.F."/>
        </authorList>
    </citation>
    <scope>NUCLEOTIDE SEQUENCE [LARGE SCALE GENOMIC DNA]</scope>
    <source>
        <strain evidence="3">CG1_02_39_135</strain>
    </source>
</reference>
<dbReference type="Proteomes" id="UP000182693">
    <property type="component" value="Unassembled WGS sequence"/>
</dbReference>
<feature type="non-terminal residue" evidence="3">
    <location>
        <position position="1"/>
    </location>
</feature>
<dbReference type="Gene3D" id="2.40.280.10">
    <property type="match status" value="1"/>
</dbReference>
<sequence>NKHAYFDYEILETYEAGIELKGFEVKAIKTGRINLAGSYVVIRNDQAWLLNSDIPPYQPKNMPSDYDSKRTRRLLLKKSEIKNLIGRVQEKGLTLVPLKVYTKGKARKIKIEIGLGKSRKKADKRELIKKREVEREIKRMGM</sequence>
<dbReference type="GO" id="GO:0003723">
    <property type="term" value="F:RNA binding"/>
    <property type="evidence" value="ECO:0007669"/>
    <property type="project" value="UniProtKB-KW"/>
</dbReference>
<accession>A0A1J4XVN8</accession>
<dbReference type="AlphaFoldDB" id="A0A1J4XVN8"/>
<dbReference type="InterPro" id="IPR023620">
    <property type="entry name" value="SmpB"/>
</dbReference>